<gene>
    <name evidence="1" type="ORF">ZIOFF_024446</name>
</gene>
<dbReference type="PANTHER" id="PTHR46422:SF4">
    <property type="entry name" value="SERINE_THREONINE-PROTEIN PHOSPHATASE BSL3"/>
    <property type="match status" value="1"/>
</dbReference>
<evidence type="ECO:0000313" key="2">
    <source>
        <dbReference type="Proteomes" id="UP000734854"/>
    </source>
</evidence>
<protein>
    <submittedName>
        <fullName evidence="1">Uncharacterized protein</fullName>
    </submittedName>
</protein>
<keyword evidence="2" id="KW-1185">Reference proteome</keyword>
<organism evidence="1 2">
    <name type="scientific">Zingiber officinale</name>
    <name type="common">Ginger</name>
    <name type="synonym">Amomum zingiber</name>
    <dbReference type="NCBI Taxonomy" id="94328"/>
    <lineage>
        <taxon>Eukaryota</taxon>
        <taxon>Viridiplantae</taxon>
        <taxon>Streptophyta</taxon>
        <taxon>Embryophyta</taxon>
        <taxon>Tracheophyta</taxon>
        <taxon>Spermatophyta</taxon>
        <taxon>Magnoliopsida</taxon>
        <taxon>Liliopsida</taxon>
        <taxon>Zingiberales</taxon>
        <taxon>Zingiberaceae</taxon>
        <taxon>Zingiber</taxon>
    </lineage>
</organism>
<proteinExistence type="predicted"/>
<dbReference type="Proteomes" id="UP000734854">
    <property type="component" value="Unassembled WGS sequence"/>
</dbReference>
<reference evidence="1 2" key="1">
    <citation type="submission" date="2020-08" db="EMBL/GenBank/DDBJ databases">
        <title>Plant Genome Project.</title>
        <authorList>
            <person name="Zhang R.-G."/>
        </authorList>
    </citation>
    <scope>NUCLEOTIDE SEQUENCE [LARGE SCALE GENOMIC DNA]</scope>
    <source>
        <tissue evidence="1">Rhizome</tissue>
    </source>
</reference>
<comment type="caution">
    <text evidence="1">The sequence shown here is derived from an EMBL/GenBank/DDBJ whole genome shotgun (WGS) entry which is preliminary data.</text>
</comment>
<dbReference type="AlphaFoldDB" id="A0A8J5H0D0"/>
<evidence type="ECO:0000313" key="1">
    <source>
        <dbReference type="EMBL" id="KAG6514106.1"/>
    </source>
</evidence>
<accession>A0A8J5H0D0</accession>
<dbReference type="PANTHER" id="PTHR46422">
    <property type="entry name" value="SERINE/THREONINE-PROTEIN PHOSPHATASE BSL3"/>
    <property type="match status" value="1"/>
</dbReference>
<sequence>METGAIVLMDLLWSDPTENDSVEGLRPNGKGPGLVTFGVKTNMFGSDHFLLNSYTMVSNF</sequence>
<name>A0A8J5H0D0_ZINOF</name>
<dbReference type="EMBL" id="JACMSC010000007">
    <property type="protein sequence ID" value="KAG6514106.1"/>
    <property type="molecule type" value="Genomic_DNA"/>
</dbReference>